<dbReference type="InterPro" id="IPR013641">
    <property type="entry name" value="KTI12/PSTK"/>
</dbReference>
<protein>
    <submittedName>
        <fullName evidence="4">Uncharacterized protein</fullName>
    </submittedName>
</protein>
<dbReference type="Gene3D" id="3.40.50.300">
    <property type="entry name" value="P-loop containing nucleotide triphosphate hydrolases"/>
    <property type="match status" value="1"/>
</dbReference>
<keyword evidence="1" id="KW-0547">Nucleotide-binding</keyword>
<comment type="caution">
    <text evidence="4">The sequence shown here is derived from an EMBL/GenBank/DDBJ whole genome shotgun (WGS) entry which is preliminary data.</text>
</comment>
<dbReference type="Pfam" id="PF08433">
    <property type="entry name" value="KTI12"/>
    <property type="match status" value="1"/>
</dbReference>
<proteinExistence type="inferred from homology"/>
<dbReference type="SUPFAM" id="SSF52540">
    <property type="entry name" value="P-loop containing nucleoside triphosphate hydrolases"/>
    <property type="match status" value="1"/>
</dbReference>
<sequence length="223" mass="25122">MSPDTILIVDALNYIKGFRYQIYCVAREMKVRMCTVFVVATHEHCRQWNHERPADQQYTKDTLDGLLLRYEEPSSMARWDSPLFTVTWVDDDVPGPQIWEAITEGNMKPPNSGTLSVAKAPTDALHCLEQTTTTLVSLIMTEQATLQGGGGLAKLPLSASLKLEINIPARNLTLSELQRLKRQFITVHKKAITLGTTERGAVDWSEESIAHKFVAYLEEHLKP</sequence>
<evidence type="ECO:0000256" key="3">
    <source>
        <dbReference type="ARBA" id="ARBA00025768"/>
    </source>
</evidence>
<gene>
    <name evidence="4" type="ORF">HGRIS_002193</name>
</gene>
<name>A0ABR3JLN1_9AGAR</name>
<comment type="similarity">
    <text evidence="3">Belongs to the KTI12 family.</text>
</comment>
<dbReference type="InterPro" id="IPR027417">
    <property type="entry name" value="P-loop_NTPase"/>
</dbReference>
<keyword evidence="5" id="KW-1185">Reference proteome</keyword>
<organism evidence="4 5">
    <name type="scientific">Hohenbuehelia grisea</name>
    <dbReference type="NCBI Taxonomy" id="104357"/>
    <lineage>
        <taxon>Eukaryota</taxon>
        <taxon>Fungi</taxon>
        <taxon>Dikarya</taxon>
        <taxon>Basidiomycota</taxon>
        <taxon>Agaricomycotina</taxon>
        <taxon>Agaricomycetes</taxon>
        <taxon>Agaricomycetidae</taxon>
        <taxon>Agaricales</taxon>
        <taxon>Pleurotineae</taxon>
        <taxon>Pleurotaceae</taxon>
        <taxon>Hohenbuehelia</taxon>
    </lineage>
</organism>
<evidence type="ECO:0000256" key="1">
    <source>
        <dbReference type="ARBA" id="ARBA00022741"/>
    </source>
</evidence>
<evidence type="ECO:0000313" key="4">
    <source>
        <dbReference type="EMBL" id="KAL0956020.1"/>
    </source>
</evidence>
<dbReference type="EMBL" id="JASNQZ010000006">
    <property type="protein sequence ID" value="KAL0956020.1"/>
    <property type="molecule type" value="Genomic_DNA"/>
</dbReference>
<evidence type="ECO:0000313" key="5">
    <source>
        <dbReference type="Proteomes" id="UP001556367"/>
    </source>
</evidence>
<dbReference type="PANTHER" id="PTHR12435">
    <property type="match status" value="1"/>
</dbReference>
<reference evidence="5" key="1">
    <citation type="submission" date="2024-06" db="EMBL/GenBank/DDBJ databases">
        <title>Multi-omics analyses provide insights into the biosynthesis of the anticancer antibiotic pleurotin in Hohenbuehelia grisea.</title>
        <authorList>
            <person name="Weaver J.A."/>
            <person name="Alberti F."/>
        </authorList>
    </citation>
    <scope>NUCLEOTIDE SEQUENCE [LARGE SCALE GENOMIC DNA]</scope>
    <source>
        <strain evidence="5">T-177</strain>
    </source>
</reference>
<evidence type="ECO:0000256" key="2">
    <source>
        <dbReference type="ARBA" id="ARBA00022840"/>
    </source>
</evidence>
<keyword evidence="2" id="KW-0067">ATP-binding</keyword>
<dbReference type="Proteomes" id="UP001556367">
    <property type="component" value="Unassembled WGS sequence"/>
</dbReference>
<accession>A0ABR3JLN1</accession>